<name>A0A1M4Y6L5_9FLAO</name>
<dbReference type="InterPro" id="IPR011889">
    <property type="entry name" value="Liste_lipo_26"/>
</dbReference>
<organism evidence="4 5">
    <name type="scientific">Chryseobacterium takakiae</name>
    <dbReference type="NCBI Taxonomy" id="1302685"/>
    <lineage>
        <taxon>Bacteria</taxon>
        <taxon>Pseudomonadati</taxon>
        <taxon>Bacteroidota</taxon>
        <taxon>Flavobacteriia</taxon>
        <taxon>Flavobacteriales</taxon>
        <taxon>Weeksellaceae</taxon>
        <taxon>Chryseobacterium group</taxon>
        <taxon>Chryseobacterium</taxon>
    </lineage>
</organism>
<dbReference type="Pfam" id="PF18962">
    <property type="entry name" value="Por_Secre_tail"/>
    <property type="match status" value="1"/>
</dbReference>
<protein>
    <submittedName>
        <fullName evidence="4">Por secretion system C-terminal sorting domain-containing protein</fullName>
    </submittedName>
</protein>
<feature type="chain" id="PRO_5012251428" evidence="2">
    <location>
        <begin position="20"/>
        <end position="459"/>
    </location>
</feature>
<dbReference type="InterPro" id="IPR026444">
    <property type="entry name" value="Secre_tail"/>
</dbReference>
<dbReference type="Pfam" id="PF03382">
    <property type="entry name" value="DUF285"/>
    <property type="match status" value="1"/>
</dbReference>
<dbReference type="NCBIfam" id="TIGR04183">
    <property type="entry name" value="Por_Secre_tail"/>
    <property type="match status" value="1"/>
</dbReference>
<evidence type="ECO:0000313" key="4">
    <source>
        <dbReference type="EMBL" id="SHF01266.1"/>
    </source>
</evidence>
<dbReference type="AlphaFoldDB" id="A0A1M4Y6L5"/>
<reference evidence="5" key="1">
    <citation type="submission" date="2016-11" db="EMBL/GenBank/DDBJ databases">
        <authorList>
            <person name="Varghese N."/>
            <person name="Submissions S."/>
        </authorList>
    </citation>
    <scope>NUCLEOTIDE SEQUENCE [LARGE SCALE GENOMIC DNA]</scope>
    <source>
        <strain evidence="5">DSM 26898</strain>
    </source>
</reference>
<sequence length="459" mass="51293">MLKYIVTLLCLIFCQTLEAQNEFITIWKPSNQSTTVFSGSGSTVNQIWFPGAGNNFNVSWEEIGFPAHNNSFTVTSADHFLIDFGTPLNPNPADATYKVKIRNGNGNFHTIKFPNTAFISPSLKIPNILSFNGDTKKILEVSQWGNIQWANMEWAFSDCTNLDITATDIPDLSSVTSMVAMFNKCTSLIGNPSFNLWDTSSVTNMSHLFASAGNFNQPIGNWNVSNVTNMDWMFHYLPKFNQPIGNWNTSNVTSMMHMLHICSEFNQDITDWNTSKVTDMRSILEEAVTFNYSLGRWNLGVLSAATNMIANSGMDCANYGDTLEGWANNSITPSGINLNSVASLIYSSSSSVIARNYLMNNKGWLLSGDVYSAECEQLLSTSENHFRDTIGIYPNPATDFIHIKNFDAEHFSIIDMSGRVVKRGIPDKGRIDVQNLESGNYILQLKSKNETKTFKFIRQ</sequence>
<dbReference type="Proteomes" id="UP000184236">
    <property type="component" value="Unassembled WGS sequence"/>
</dbReference>
<evidence type="ECO:0000313" key="5">
    <source>
        <dbReference type="Proteomes" id="UP000184236"/>
    </source>
</evidence>
<feature type="signal peptide" evidence="2">
    <location>
        <begin position="1"/>
        <end position="19"/>
    </location>
</feature>
<dbReference type="RefSeq" id="WP_072884812.1">
    <property type="nucleotide sequence ID" value="NZ_FQVO01000007.1"/>
</dbReference>
<dbReference type="NCBIfam" id="TIGR02167">
    <property type="entry name" value="Liste_lipo_26"/>
    <property type="match status" value="3"/>
</dbReference>
<accession>A0A1M4Y6L5</accession>
<keyword evidence="1 2" id="KW-0732">Signal</keyword>
<evidence type="ECO:0000256" key="1">
    <source>
        <dbReference type="ARBA" id="ARBA00022729"/>
    </source>
</evidence>
<dbReference type="EMBL" id="FQVO01000007">
    <property type="protein sequence ID" value="SHF01266.1"/>
    <property type="molecule type" value="Genomic_DNA"/>
</dbReference>
<dbReference type="InterPro" id="IPR005046">
    <property type="entry name" value="DUF285"/>
</dbReference>
<evidence type="ECO:0000256" key="2">
    <source>
        <dbReference type="SAM" id="SignalP"/>
    </source>
</evidence>
<proteinExistence type="predicted"/>
<evidence type="ECO:0000259" key="3">
    <source>
        <dbReference type="Pfam" id="PF18962"/>
    </source>
</evidence>
<gene>
    <name evidence="4" type="ORF">SAMN05444408_107150</name>
</gene>
<dbReference type="OrthoDB" id="9813840at2"/>
<dbReference type="STRING" id="1302685.SAMN05444408_107150"/>
<keyword evidence="5" id="KW-1185">Reference proteome</keyword>
<feature type="domain" description="Secretion system C-terminal sorting" evidence="3">
    <location>
        <begin position="392"/>
        <end position="457"/>
    </location>
</feature>